<sequence length="418" mass="46702">MTQTLAAPPRPRSSTDIVCDEAGTANPRHWEGPVSEIGSDYNAILSHAQNKTIRIVEHTNRIEIRGRDRVGVIELPSGRRILLSTKIPGVILLDWLVYLQEFPDLQLWASGGSVQQSDSWQTVLARLFLRELEIVTRCHLRKGFVQMSVDSPHVRGRILAGRLSQRMWRLPAIPQVVRSRSLDTPANQMLAAALDQLVLFQSDLGPDEVRLFQQLRNEWSAVSRESVDRQTVIHTSLSAPPDGYRSALQLGRLLLTGATIDQTSGFGGHTFTLSLSRIWELALTRMCQDLSPQTGWNVTSRSKSVRLWDDALGTDDPYRSLIADTLLERESERWILDAKYKRGFGNEDRNDRFQMCAYALGFGAKRATLVYPFANDDQPTLRTLLSTTYGSAPVNIDAIALPMAEGPVSCKAGLEVQL</sequence>
<accession>A0A5C6F0I2</accession>
<comment type="caution">
    <text evidence="1">The sequence shown here is derived from an EMBL/GenBank/DDBJ whole genome shotgun (WGS) entry which is preliminary data.</text>
</comment>
<keyword evidence="2" id="KW-1185">Reference proteome</keyword>
<dbReference type="InterPro" id="IPR019292">
    <property type="entry name" value="McrC"/>
</dbReference>
<dbReference type="Proteomes" id="UP000318288">
    <property type="component" value="Unassembled WGS sequence"/>
</dbReference>
<organism evidence="1 2">
    <name type="scientific">Rubripirellula tenax</name>
    <dbReference type="NCBI Taxonomy" id="2528015"/>
    <lineage>
        <taxon>Bacteria</taxon>
        <taxon>Pseudomonadati</taxon>
        <taxon>Planctomycetota</taxon>
        <taxon>Planctomycetia</taxon>
        <taxon>Pirellulales</taxon>
        <taxon>Pirellulaceae</taxon>
        <taxon>Rubripirellula</taxon>
    </lineage>
</organism>
<gene>
    <name evidence="1" type="ORF">Poly51_36200</name>
</gene>
<dbReference type="Pfam" id="PF10117">
    <property type="entry name" value="McrBC"/>
    <property type="match status" value="1"/>
</dbReference>
<dbReference type="EMBL" id="SJPW01000004">
    <property type="protein sequence ID" value="TWU54898.1"/>
    <property type="molecule type" value="Genomic_DNA"/>
</dbReference>
<reference evidence="1 2" key="1">
    <citation type="submission" date="2019-02" db="EMBL/GenBank/DDBJ databases">
        <title>Deep-cultivation of Planctomycetes and their phenomic and genomic characterization uncovers novel biology.</title>
        <authorList>
            <person name="Wiegand S."/>
            <person name="Jogler M."/>
            <person name="Boedeker C."/>
            <person name="Pinto D."/>
            <person name="Vollmers J."/>
            <person name="Rivas-Marin E."/>
            <person name="Kohn T."/>
            <person name="Peeters S.H."/>
            <person name="Heuer A."/>
            <person name="Rast P."/>
            <person name="Oberbeckmann S."/>
            <person name="Bunk B."/>
            <person name="Jeske O."/>
            <person name="Meyerdierks A."/>
            <person name="Storesund J.E."/>
            <person name="Kallscheuer N."/>
            <person name="Luecker S."/>
            <person name="Lage O.M."/>
            <person name="Pohl T."/>
            <person name="Merkel B.J."/>
            <person name="Hornburger P."/>
            <person name="Mueller R.-W."/>
            <person name="Bruemmer F."/>
            <person name="Labrenz M."/>
            <person name="Spormann A.M."/>
            <person name="Op Den Camp H."/>
            <person name="Overmann J."/>
            <person name="Amann R."/>
            <person name="Jetten M.S.M."/>
            <person name="Mascher T."/>
            <person name="Medema M.H."/>
            <person name="Devos D.P."/>
            <person name="Kaster A.-K."/>
            <person name="Ovreas L."/>
            <person name="Rohde M."/>
            <person name="Galperin M.Y."/>
            <person name="Jogler C."/>
        </authorList>
    </citation>
    <scope>NUCLEOTIDE SEQUENCE [LARGE SCALE GENOMIC DNA]</scope>
    <source>
        <strain evidence="1 2">Poly51</strain>
    </source>
</reference>
<name>A0A5C6F0I2_9BACT</name>
<dbReference type="AlphaFoldDB" id="A0A5C6F0I2"/>
<evidence type="ECO:0000313" key="2">
    <source>
        <dbReference type="Proteomes" id="UP000318288"/>
    </source>
</evidence>
<evidence type="ECO:0000313" key="1">
    <source>
        <dbReference type="EMBL" id="TWU54898.1"/>
    </source>
</evidence>
<proteinExistence type="predicted"/>
<protein>
    <submittedName>
        <fullName evidence="1">5-methylcytosine-specific restriction enzyme subunit McrC</fullName>
    </submittedName>
</protein>
<dbReference type="RefSeq" id="WP_186775628.1">
    <property type="nucleotide sequence ID" value="NZ_SJPW01000004.1"/>
</dbReference>
<dbReference type="PANTHER" id="PTHR38733:SF1">
    <property type="entry name" value="TYPE IV METHYL-DIRECTED RESTRICTION ENZYME ECOKMCRBC"/>
    <property type="match status" value="1"/>
</dbReference>
<dbReference type="PANTHER" id="PTHR38733">
    <property type="entry name" value="PROTEIN MCRC"/>
    <property type="match status" value="1"/>
</dbReference>